<evidence type="ECO:0000256" key="7">
    <source>
        <dbReference type="ARBA" id="ARBA00034754"/>
    </source>
</evidence>
<dbReference type="CDD" id="cd18138">
    <property type="entry name" value="HLD_clamp_pol_III_delta"/>
    <property type="match status" value="1"/>
</dbReference>
<dbReference type="NCBIfam" id="TIGR01128">
    <property type="entry name" value="holA"/>
    <property type="match status" value="1"/>
</dbReference>
<evidence type="ECO:0000256" key="2">
    <source>
        <dbReference type="ARBA" id="ARBA00017703"/>
    </source>
</evidence>
<evidence type="ECO:0000256" key="4">
    <source>
        <dbReference type="ARBA" id="ARBA00022695"/>
    </source>
</evidence>
<name>A5EWD4_DICNV</name>
<dbReference type="EMBL" id="CP000513">
    <property type="protein sequence ID" value="ABQ14029.1"/>
    <property type="molecule type" value="Genomic_DNA"/>
</dbReference>
<dbReference type="InterPro" id="IPR010372">
    <property type="entry name" value="DNA_pol3_delta_N"/>
</dbReference>
<evidence type="ECO:0000313" key="11">
    <source>
        <dbReference type="EMBL" id="ABQ14029.1"/>
    </source>
</evidence>
<dbReference type="Gene3D" id="1.10.8.60">
    <property type="match status" value="1"/>
</dbReference>
<keyword evidence="3 11" id="KW-0808">Transferase</keyword>
<protein>
    <recommendedName>
        <fullName evidence="2 9">DNA polymerase III subunit delta</fullName>
        <ecNumber evidence="1 9">2.7.7.7</ecNumber>
    </recommendedName>
</protein>
<dbReference type="PANTHER" id="PTHR34388:SF1">
    <property type="entry name" value="DNA POLYMERASE III SUBUNIT DELTA"/>
    <property type="match status" value="1"/>
</dbReference>
<dbReference type="RefSeq" id="WP_012030592.1">
    <property type="nucleotide sequence ID" value="NC_009446.1"/>
</dbReference>
<keyword evidence="12" id="KW-1185">Reference proteome</keyword>
<dbReference type="Gene3D" id="3.40.50.300">
    <property type="entry name" value="P-loop containing nucleotide triphosphate hydrolases"/>
    <property type="match status" value="1"/>
</dbReference>
<dbReference type="HOGENOM" id="CLU_044694_0_0_6"/>
<evidence type="ECO:0000313" key="12">
    <source>
        <dbReference type="Proteomes" id="UP000000248"/>
    </source>
</evidence>
<dbReference type="Pfam" id="PF06144">
    <property type="entry name" value="DNA_pol3_delta"/>
    <property type="match status" value="1"/>
</dbReference>
<dbReference type="SUPFAM" id="SSF48019">
    <property type="entry name" value="post-AAA+ oligomerization domain-like"/>
    <property type="match status" value="1"/>
</dbReference>
<gene>
    <name evidence="11" type="primary">holA</name>
    <name evidence="11" type="ordered locus">DNO_0244</name>
</gene>
<dbReference type="InterPro" id="IPR027417">
    <property type="entry name" value="P-loop_NTPase"/>
</dbReference>
<proteinExistence type="inferred from homology"/>
<dbReference type="AlphaFoldDB" id="A5EWD4"/>
<keyword evidence="4 11" id="KW-0548">Nucleotidyltransferase</keyword>
<dbReference type="InterPro" id="IPR008921">
    <property type="entry name" value="DNA_pol3_clamp-load_cplx_C"/>
</dbReference>
<dbReference type="PANTHER" id="PTHR34388">
    <property type="entry name" value="DNA POLYMERASE III SUBUNIT DELTA"/>
    <property type="match status" value="1"/>
</dbReference>
<evidence type="ECO:0000256" key="1">
    <source>
        <dbReference type="ARBA" id="ARBA00012417"/>
    </source>
</evidence>
<dbReference type="eggNOG" id="COG1466">
    <property type="taxonomic scope" value="Bacteria"/>
</dbReference>
<evidence type="ECO:0000256" key="3">
    <source>
        <dbReference type="ARBA" id="ARBA00022679"/>
    </source>
</evidence>
<dbReference type="GO" id="GO:0009360">
    <property type="term" value="C:DNA polymerase III complex"/>
    <property type="evidence" value="ECO:0007669"/>
    <property type="project" value="UniProtKB-UniRule"/>
</dbReference>
<dbReference type="SUPFAM" id="SSF52540">
    <property type="entry name" value="P-loop containing nucleoside triphosphate hydrolases"/>
    <property type="match status" value="1"/>
</dbReference>
<dbReference type="GO" id="GO:0003677">
    <property type="term" value="F:DNA binding"/>
    <property type="evidence" value="ECO:0007669"/>
    <property type="project" value="InterPro"/>
</dbReference>
<comment type="catalytic activity">
    <reaction evidence="8">
        <text>DNA(n) + a 2'-deoxyribonucleoside 5'-triphosphate = DNA(n+1) + diphosphate</text>
        <dbReference type="Rhea" id="RHEA:22508"/>
        <dbReference type="Rhea" id="RHEA-COMP:17339"/>
        <dbReference type="Rhea" id="RHEA-COMP:17340"/>
        <dbReference type="ChEBI" id="CHEBI:33019"/>
        <dbReference type="ChEBI" id="CHEBI:61560"/>
        <dbReference type="ChEBI" id="CHEBI:173112"/>
        <dbReference type="EC" id="2.7.7.7"/>
    </reaction>
</comment>
<dbReference type="EC" id="2.7.7.7" evidence="1 9"/>
<evidence type="ECO:0000256" key="6">
    <source>
        <dbReference type="ARBA" id="ARBA00022932"/>
    </source>
</evidence>
<feature type="domain" description="DNA polymerase III delta N-terminal" evidence="10">
    <location>
        <begin position="23"/>
        <end position="137"/>
    </location>
</feature>
<sequence length="339" mass="39407">MIEFSADKAPAYFQRHNLAEITLIYGNELLLNQEALINARKRAQRDGFLEKKNLDANKDAAWKTLPSLLDSPSLFTAHQLIELSFEGKKLSKTANDVLHEIAQRPLAAFLRLILFCPALKKPQSAAWYQALSKREFVVIQSVTFNERQFEQHLQQRFKNAQLRLDDAAFAYFCTMCAGNLLAAVQFIEQLRCIIHDNPVLDVATLQHYLNDCARLGSQEFRQALWQKQWQQAYRIAKRLEQEDPQQIMLLTWFLERDSSILLQLKSGKNPDDVFRDYRLYRRQQMLYRQAEKLFTLKELLSFLTLAGQLDQMNKGAIKGSAWQRLIECLLLIMLHQASV</sequence>
<comment type="similarity">
    <text evidence="7">Belongs to the DNA polymerase HolA subunit family.</text>
</comment>
<accession>A5EWD4</accession>
<dbReference type="KEGG" id="dno:DNO_0244"/>
<evidence type="ECO:0000256" key="5">
    <source>
        <dbReference type="ARBA" id="ARBA00022705"/>
    </source>
</evidence>
<evidence type="ECO:0000256" key="8">
    <source>
        <dbReference type="ARBA" id="ARBA00049244"/>
    </source>
</evidence>
<evidence type="ECO:0000256" key="9">
    <source>
        <dbReference type="NCBIfam" id="TIGR01128"/>
    </source>
</evidence>
<dbReference type="Gene3D" id="1.20.272.10">
    <property type="match status" value="1"/>
</dbReference>
<dbReference type="GO" id="GO:0003887">
    <property type="term" value="F:DNA-directed DNA polymerase activity"/>
    <property type="evidence" value="ECO:0007669"/>
    <property type="project" value="UniProtKB-UniRule"/>
</dbReference>
<keyword evidence="6" id="KW-0239">DNA-directed DNA polymerase</keyword>
<dbReference type="GO" id="GO:0006261">
    <property type="term" value="P:DNA-templated DNA replication"/>
    <property type="evidence" value="ECO:0007669"/>
    <property type="project" value="TreeGrafter"/>
</dbReference>
<dbReference type="InterPro" id="IPR005790">
    <property type="entry name" value="DNA_polIII_delta"/>
</dbReference>
<reference evidence="11 12" key="1">
    <citation type="journal article" date="2007" name="Nat. Biotechnol.">
        <title>Genome sequence and identification of candidate vaccine antigens from the animal pathogen Dichelobacter nodosus.</title>
        <authorList>
            <person name="Myers G.S."/>
            <person name="Parker D."/>
            <person name="Al-Hasani K."/>
            <person name="Kennan R.M."/>
            <person name="Seemann T."/>
            <person name="Ren Q."/>
            <person name="Badger J.H."/>
            <person name="Selengut J.D."/>
            <person name="Deboy R.T."/>
            <person name="Tettelin H."/>
            <person name="Boyce J.D."/>
            <person name="McCarl V.P."/>
            <person name="Han X."/>
            <person name="Nelson W.C."/>
            <person name="Madupu R."/>
            <person name="Mohamoud Y."/>
            <person name="Holley T."/>
            <person name="Fedorova N."/>
            <person name="Khouri H."/>
            <person name="Bottomley S.P."/>
            <person name="Whittington R.J."/>
            <person name="Adler B."/>
            <person name="Songer J.G."/>
            <person name="Rood J.I."/>
            <person name="Paulsen I.T."/>
        </authorList>
    </citation>
    <scope>NUCLEOTIDE SEQUENCE [LARGE SCALE GENOMIC DNA]</scope>
    <source>
        <strain evidence="11 12">VCS1703A</strain>
    </source>
</reference>
<dbReference type="STRING" id="246195.DNO_0244"/>
<keyword evidence="5" id="KW-0235">DNA replication</keyword>
<dbReference type="Proteomes" id="UP000000248">
    <property type="component" value="Chromosome"/>
</dbReference>
<evidence type="ECO:0000259" key="10">
    <source>
        <dbReference type="Pfam" id="PF06144"/>
    </source>
</evidence>
<organism evidence="11 12">
    <name type="scientific">Dichelobacter nodosus (strain VCS1703A)</name>
    <dbReference type="NCBI Taxonomy" id="246195"/>
    <lineage>
        <taxon>Bacteria</taxon>
        <taxon>Pseudomonadati</taxon>
        <taxon>Pseudomonadota</taxon>
        <taxon>Gammaproteobacteria</taxon>
        <taxon>Cardiobacteriales</taxon>
        <taxon>Cardiobacteriaceae</taxon>
        <taxon>Dichelobacter</taxon>
    </lineage>
</organism>
<dbReference type="OrthoDB" id="9770982at2"/>